<comment type="caution">
    <text evidence="1">The sequence shown here is derived from an EMBL/GenBank/DDBJ whole genome shotgun (WGS) entry which is preliminary data.</text>
</comment>
<reference evidence="1 2" key="1">
    <citation type="journal article" date="2016" name="Nat. Commun.">
        <title>Thousands of microbial genomes shed light on interconnected biogeochemical processes in an aquifer system.</title>
        <authorList>
            <person name="Anantharaman K."/>
            <person name="Brown C.T."/>
            <person name="Hug L.A."/>
            <person name="Sharon I."/>
            <person name="Castelle C.J."/>
            <person name="Probst A.J."/>
            <person name="Thomas B.C."/>
            <person name="Singh A."/>
            <person name="Wilkins M.J."/>
            <person name="Karaoz U."/>
            <person name="Brodie E.L."/>
            <person name="Williams K.H."/>
            <person name="Hubbard S.S."/>
            <person name="Banfield J.F."/>
        </authorList>
    </citation>
    <scope>NUCLEOTIDE SEQUENCE [LARGE SCALE GENOMIC DNA]</scope>
</reference>
<dbReference type="Proteomes" id="UP000177555">
    <property type="component" value="Unassembled WGS sequence"/>
</dbReference>
<protein>
    <submittedName>
        <fullName evidence="1">Uncharacterized protein</fullName>
    </submittedName>
</protein>
<dbReference type="AlphaFoldDB" id="A0A1F5JHI9"/>
<evidence type="ECO:0000313" key="2">
    <source>
        <dbReference type="Proteomes" id="UP000177555"/>
    </source>
</evidence>
<gene>
    <name evidence="1" type="ORF">A2867_01620</name>
</gene>
<sequence>MDETEQYLKQLETTPKSPRFQHTFSSFKQNFERLRNNVRLDKDWTEEALTWANILTHRAKLA</sequence>
<dbReference type="EMBL" id="MFCP01000023">
    <property type="protein sequence ID" value="OGE28066.1"/>
    <property type="molecule type" value="Genomic_DNA"/>
</dbReference>
<name>A0A1F5JHI9_9BACT</name>
<accession>A0A1F5JHI9</accession>
<evidence type="ECO:0000313" key="1">
    <source>
        <dbReference type="EMBL" id="OGE28066.1"/>
    </source>
</evidence>
<organism evidence="1 2">
    <name type="scientific">Candidatus Daviesbacteria bacterium RIFCSPHIGHO2_01_FULL_40_11</name>
    <dbReference type="NCBI Taxonomy" id="1797762"/>
    <lineage>
        <taxon>Bacteria</taxon>
        <taxon>Candidatus Daviesiibacteriota</taxon>
    </lineage>
</organism>
<proteinExistence type="predicted"/>